<dbReference type="KEGG" id="cput:CONPUDRAFT_149238"/>
<feature type="transmembrane region" description="Helical" evidence="1">
    <location>
        <begin position="45"/>
        <end position="70"/>
    </location>
</feature>
<evidence type="ECO:0000313" key="3">
    <source>
        <dbReference type="Proteomes" id="UP000053558"/>
    </source>
</evidence>
<comment type="caution">
    <text evidence="2">The sequence shown here is derived from an EMBL/GenBank/DDBJ whole genome shotgun (WGS) entry which is preliminary data.</text>
</comment>
<name>A0A5M3N7E5_CONPW</name>
<sequence>MALNVKAAAMMSIIAEQLLYGFSILMFGATARILISDALKRRPNWIMMVASAAFFILSTVHMVVVVLWVYEGFVRLNGRHLTSYFNSSAHPYVTAKNIAYLLETTLADMILNVWVILPSSLTAAASAALMSWVFAHITRSGEHWFVGSAERILYAAYAFMLFTSLASTSLLGYKLWITERFMSRYRQNLFGPSIEIVVQCGALYSLTLIMVVLTTKLSYFASYVAVNVAGQIIPITFYAIILRVRIARRRRDEAIAMSTWRSGPGDESIGHGVRDAEIEVHISRFCEESREFVGAK</sequence>
<proteinExistence type="predicted"/>
<dbReference type="OMA" id="FAHITRS"/>
<feature type="transmembrane region" description="Helical" evidence="1">
    <location>
        <begin position="154"/>
        <end position="177"/>
    </location>
</feature>
<feature type="transmembrane region" description="Helical" evidence="1">
    <location>
        <begin position="219"/>
        <end position="241"/>
    </location>
</feature>
<keyword evidence="1" id="KW-0472">Membrane</keyword>
<keyword evidence="1" id="KW-0812">Transmembrane</keyword>
<feature type="transmembrane region" description="Helical" evidence="1">
    <location>
        <begin position="111"/>
        <end position="134"/>
    </location>
</feature>
<dbReference type="OrthoDB" id="3354175at2759"/>
<feature type="transmembrane region" description="Helical" evidence="1">
    <location>
        <begin position="189"/>
        <end position="213"/>
    </location>
</feature>
<feature type="transmembrane region" description="Helical" evidence="1">
    <location>
        <begin position="18"/>
        <end position="39"/>
    </location>
</feature>
<dbReference type="EMBL" id="JH711573">
    <property type="protein sequence ID" value="EIW87208.1"/>
    <property type="molecule type" value="Genomic_DNA"/>
</dbReference>
<gene>
    <name evidence="2" type="ORF">CONPUDRAFT_149238</name>
</gene>
<reference evidence="3" key="1">
    <citation type="journal article" date="2012" name="Science">
        <title>The Paleozoic origin of enzymatic lignin decomposition reconstructed from 31 fungal genomes.</title>
        <authorList>
            <person name="Floudas D."/>
            <person name="Binder M."/>
            <person name="Riley R."/>
            <person name="Barry K."/>
            <person name="Blanchette R.A."/>
            <person name="Henrissat B."/>
            <person name="Martinez A.T."/>
            <person name="Otillar R."/>
            <person name="Spatafora J.W."/>
            <person name="Yadav J.S."/>
            <person name="Aerts A."/>
            <person name="Benoit I."/>
            <person name="Boyd A."/>
            <person name="Carlson A."/>
            <person name="Copeland A."/>
            <person name="Coutinho P.M."/>
            <person name="de Vries R.P."/>
            <person name="Ferreira P."/>
            <person name="Findley K."/>
            <person name="Foster B."/>
            <person name="Gaskell J."/>
            <person name="Glotzer D."/>
            <person name="Gorecki P."/>
            <person name="Heitman J."/>
            <person name="Hesse C."/>
            <person name="Hori C."/>
            <person name="Igarashi K."/>
            <person name="Jurgens J.A."/>
            <person name="Kallen N."/>
            <person name="Kersten P."/>
            <person name="Kohler A."/>
            <person name="Kuees U."/>
            <person name="Kumar T.K.A."/>
            <person name="Kuo A."/>
            <person name="LaButti K."/>
            <person name="Larrondo L.F."/>
            <person name="Lindquist E."/>
            <person name="Ling A."/>
            <person name="Lombard V."/>
            <person name="Lucas S."/>
            <person name="Lundell T."/>
            <person name="Martin R."/>
            <person name="McLaughlin D.J."/>
            <person name="Morgenstern I."/>
            <person name="Morin E."/>
            <person name="Murat C."/>
            <person name="Nagy L.G."/>
            <person name="Nolan M."/>
            <person name="Ohm R.A."/>
            <person name="Patyshakuliyeva A."/>
            <person name="Rokas A."/>
            <person name="Ruiz-Duenas F.J."/>
            <person name="Sabat G."/>
            <person name="Salamov A."/>
            <person name="Samejima M."/>
            <person name="Schmutz J."/>
            <person name="Slot J.C."/>
            <person name="St John F."/>
            <person name="Stenlid J."/>
            <person name="Sun H."/>
            <person name="Sun S."/>
            <person name="Syed K."/>
            <person name="Tsang A."/>
            <person name="Wiebenga A."/>
            <person name="Young D."/>
            <person name="Pisabarro A."/>
            <person name="Eastwood D.C."/>
            <person name="Martin F."/>
            <person name="Cullen D."/>
            <person name="Grigoriev I.V."/>
            <person name="Hibbett D.S."/>
        </authorList>
    </citation>
    <scope>NUCLEOTIDE SEQUENCE [LARGE SCALE GENOMIC DNA]</scope>
    <source>
        <strain evidence="3">RWD-64-598 SS2</strain>
    </source>
</reference>
<evidence type="ECO:0000313" key="2">
    <source>
        <dbReference type="EMBL" id="EIW87208.1"/>
    </source>
</evidence>
<dbReference type="RefSeq" id="XP_007763773.1">
    <property type="nucleotide sequence ID" value="XM_007765583.1"/>
</dbReference>
<organism evidence="2 3">
    <name type="scientific">Coniophora puteana (strain RWD-64-598)</name>
    <name type="common">Brown rot fungus</name>
    <dbReference type="NCBI Taxonomy" id="741705"/>
    <lineage>
        <taxon>Eukaryota</taxon>
        <taxon>Fungi</taxon>
        <taxon>Dikarya</taxon>
        <taxon>Basidiomycota</taxon>
        <taxon>Agaricomycotina</taxon>
        <taxon>Agaricomycetes</taxon>
        <taxon>Agaricomycetidae</taxon>
        <taxon>Boletales</taxon>
        <taxon>Coniophorineae</taxon>
        <taxon>Coniophoraceae</taxon>
        <taxon>Coniophora</taxon>
    </lineage>
</organism>
<dbReference type="GeneID" id="19202569"/>
<dbReference type="AlphaFoldDB" id="A0A5M3N7E5"/>
<protein>
    <submittedName>
        <fullName evidence="2">Uncharacterized protein</fullName>
    </submittedName>
</protein>
<evidence type="ECO:0000256" key="1">
    <source>
        <dbReference type="SAM" id="Phobius"/>
    </source>
</evidence>
<keyword evidence="3" id="KW-1185">Reference proteome</keyword>
<accession>A0A5M3N7E5</accession>
<dbReference type="Proteomes" id="UP000053558">
    <property type="component" value="Unassembled WGS sequence"/>
</dbReference>
<keyword evidence="1" id="KW-1133">Transmembrane helix</keyword>